<proteinExistence type="predicted"/>
<reference evidence="2 3" key="1">
    <citation type="submission" date="2024-02" db="EMBL/GenBank/DDBJ databases">
        <title>Genome analysis and characterization of Microbaculum marinisediminis sp. nov., isolated from marine sediment.</title>
        <authorList>
            <person name="Du Z.-J."/>
            <person name="Ye Y.-Q."/>
            <person name="Zhang Z.-R."/>
            <person name="Yuan S.-M."/>
            <person name="Zhang X.-Y."/>
        </authorList>
    </citation>
    <scope>NUCLEOTIDE SEQUENCE [LARGE SCALE GENOMIC DNA]</scope>
    <source>
        <strain evidence="2 3">SDUM1044001</strain>
    </source>
</reference>
<comment type="caution">
    <text evidence="2">The sequence shown here is derived from an EMBL/GenBank/DDBJ whole genome shotgun (WGS) entry which is preliminary data.</text>
</comment>
<dbReference type="InterPro" id="IPR036465">
    <property type="entry name" value="vWFA_dom_sf"/>
</dbReference>
<evidence type="ECO:0000313" key="2">
    <source>
        <dbReference type="EMBL" id="MEJ8571494.1"/>
    </source>
</evidence>
<dbReference type="RefSeq" id="WP_340329195.1">
    <property type="nucleotide sequence ID" value="NZ_JAZHOF010000003.1"/>
</dbReference>
<feature type="region of interest" description="Disordered" evidence="1">
    <location>
        <begin position="81"/>
        <end position="120"/>
    </location>
</feature>
<dbReference type="AlphaFoldDB" id="A0AAW9RQ24"/>
<dbReference type="Proteomes" id="UP001378188">
    <property type="component" value="Unassembled WGS sequence"/>
</dbReference>
<dbReference type="PANTHER" id="PTHR39338">
    <property type="entry name" value="BLL5662 PROTEIN-RELATED"/>
    <property type="match status" value="1"/>
</dbReference>
<organism evidence="2 3">
    <name type="scientific">Microbaculum marinum</name>
    <dbReference type="NCBI Taxonomy" id="1764581"/>
    <lineage>
        <taxon>Bacteria</taxon>
        <taxon>Pseudomonadati</taxon>
        <taxon>Pseudomonadota</taxon>
        <taxon>Alphaproteobacteria</taxon>
        <taxon>Hyphomicrobiales</taxon>
        <taxon>Tepidamorphaceae</taxon>
        <taxon>Microbaculum</taxon>
    </lineage>
</organism>
<dbReference type="Pfam" id="PF05762">
    <property type="entry name" value="VWA_CoxE"/>
    <property type="match status" value="1"/>
</dbReference>
<sequence length="378" mass="41901">MTPLPRAARPLAGFCAFLRNFGFAVSADQIATFLAATTLLGPRSMDDIRRAGHAVLAPPPERIDEFDALFRAWFHGEVEAMPAGDDAGEETVAKDDRGDRFQPPEASELNESGEASTRDEVLASRSFEAPDDLHLRRFRREAPRALPRRRSFRRQASTSGRWIDMRRTMRAAVRNEGDVAAFARARHKRRQRNILILIDVSGSMKTHTEDYLRLAHAVTRAADRVETFTFGTRLTRISRAMRLKDRERALFEASRVVEDWDGGTRIGEALNAFLAIPRFAGYARGSLVIVLSDGLERGGHDEMVDAVRRLARRAWKMAWLTPLAADPRFRPETAGLKAILPLIDELGDGGSVAAICDVILSASRDEGSGGNARERAAG</sequence>
<feature type="compositionally biased region" description="Basic and acidic residues" evidence="1">
    <location>
        <begin position="91"/>
        <end position="102"/>
    </location>
</feature>
<dbReference type="Gene3D" id="3.40.50.410">
    <property type="entry name" value="von Willebrand factor, type A domain"/>
    <property type="match status" value="1"/>
</dbReference>
<accession>A0AAW9RQ24</accession>
<dbReference type="PANTHER" id="PTHR39338:SF6">
    <property type="entry name" value="BLL5662 PROTEIN"/>
    <property type="match status" value="1"/>
</dbReference>
<dbReference type="PIRSF" id="PIRSF010256">
    <property type="entry name" value="CoxE_vWa"/>
    <property type="match status" value="1"/>
</dbReference>
<dbReference type="SUPFAM" id="SSF53300">
    <property type="entry name" value="vWA-like"/>
    <property type="match status" value="1"/>
</dbReference>
<name>A0AAW9RQ24_9HYPH</name>
<evidence type="ECO:0000256" key="1">
    <source>
        <dbReference type="SAM" id="MobiDB-lite"/>
    </source>
</evidence>
<dbReference type="InterPro" id="IPR008912">
    <property type="entry name" value="Uncharacterised_CoxE"/>
</dbReference>
<dbReference type="EMBL" id="JAZHOF010000003">
    <property type="protein sequence ID" value="MEJ8571494.1"/>
    <property type="molecule type" value="Genomic_DNA"/>
</dbReference>
<keyword evidence="3" id="KW-1185">Reference proteome</keyword>
<protein>
    <submittedName>
        <fullName evidence="2">VWA domain-containing protein</fullName>
    </submittedName>
</protein>
<gene>
    <name evidence="2" type="ORF">V3328_08425</name>
</gene>
<dbReference type="InterPro" id="IPR011195">
    <property type="entry name" value="UCP010256"/>
</dbReference>
<evidence type="ECO:0000313" key="3">
    <source>
        <dbReference type="Proteomes" id="UP001378188"/>
    </source>
</evidence>
<dbReference type="CDD" id="cd00198">
    <property type="entry name" value="vWFA"/>
    <property type="match status" value="1"/>
</dbReference>